<dbReference type="GO" id="GO:0005524">
    <property type="term" value="F:ATP binding"/>
    <property type="evidence" value="ECO:0007669"/>
    <property type="project" value="UniProtKB-KW"/>
</dbReference>
<feature type="domain" description="ABC transporter" evidence="4">
    <location>
        <begin position="3"/>
        <end position="217"/>
    </location>
</feature>
<dbReference type="Pfam" id="PF00005">
    <property type="entry name" value="ABC_tran"/>
    <property type="match status" value="1"/>
</dbReference>
<reference evidence="6" key="1">
    <citation type="journal article" date="2013" name="Genome Announc.">
        <title>Whole-Genome Sequencing of Lactobacillus shenzhenensis Strain LY-73T.</title>
        <authorList>
            <person name="Lin Z."/>
            <person name="Liu Z."/>
            <person name="Yang R."/>
            <person name="Zou Y."/>
            <person name="Wan D."/>
            <person name="Chen J."/>
            <person name="Guo M."/>
            <person name="Zhao J."/>
            <person name="Fang C."/>
            <person name="Yang R."/>
            <person name="Liu F."/>
        </authorList>
    </citation>
    <scope>NUCLEOTIDE SEQUENCE [LARGE SCALE GENOMIC DNA]</scope>
    <source>
        <strain evidence="6">LY-73</strain>
    </source>
</reference>
<dbReference type="EMBL" id="KI271587">
    <property type="protein sequence ID" value="ERL65290.1"/>
    <property type="molecule type" value="Genomic_DNA"/>
</dbReference>
<dbReference type="STRING" id="1231336.L248_2689"/>
<dbReference type="eggNOG" id="COG1131">
    <property type="taxonomic scope" value="Bacteria"/>
</dbReference>
<dbReference type="InterPro" id="IPR003593">
    <property type="entry name" value="AAA+_ATPase"/>
</dbReference>
<gene>
    <name evidence="5" type="ORF">L248_2689</name>
</gene>
<dbReference type="InterPro" id="IPR051782">
    <property type="entry name" value="ABC_Transporter_VariousFunc"/>
</dbReference>
<dbReference type="InterPro" id="IPR017871">
    <property type="entry name" value="ABC_transporter-like_CS"/>
</dbReference>
<dbReference type="PANTHER" id="PTHR42939:SF1">
    <property type="entry name" value="ABC TRANSPORTER ATP-BINDING PROTEIN ALBC-RELATED"/>
    <property type="match status" value="1"/>
</dbReference>
<dbReference type="PROSITE" id="PS50893">
    <property type="entry name" value="ABC_TRANSPORTER_2"/>
    <property type="match status" value="1"/>
</dbReference>
<keyword evidence="2" id="KW-0547">Nucleotide-binding</keyword>
<dbReference type="CDD" id="cd03230">
    <property type="entry name" value="ABC_DR_subfamily_A"/>
    <property type="match status" value="1"/>
</dbReference>
<dbReference type="SUPFAM" id="SSF52540">
    <property type="entry name" value="P-loop containing nucleoside triphosphate hydrolases"/>
    <property type="match status" value="1"/>
</dbReference>
<dbReference type="Proteomes" id="UP000030647">
    <property type="component" value="Unassembled WGS sequence"/>
</dbReference>
<dbReference type="Gene3D" id="3.40.50.300">
    <property type="entry name" value="P-loop containing nucleotide triphosphate hydrolases"/>
    <property type="match status" value="1"/>
</dbReference>
<evidence type="ECO:0000256" key="2">
    <source>
        <dbReference type="ARBA" id="ARBA00022741"/>
    </source>
</evidence>
<keyword evidence="3" id="KW-0067">ATP-binding</keyword>
<protein>
    <recommendedName>
        <fullName evidence="4">ABC transporter domain-containing protein</fullName>
    </recommendedName>
</protein>
<dbReference type="AlphaFoldDB" id="U4TPB7"/>
<evidence type="ECO:0000259" key="4">
    <source>
        <dbReference type="PROSITE" id="PS50893"/>
    </source>
</evidence>
<dbReference type="HOGENOM" id="CLU_000604_1_2_9"/>
<dbReference type="GO" id="GO:0016887">
    <property type="term" value="F:ATP hydrolysis activity"/>
    <property type="evidence" value="ECO:0007669"/>
    <property type="project" value="InterPro"/>
</dbReference>
<keyword evidence="1" id="KW-0813">Transport</keyword>
<accession>U4TPB7</accession>
<dbReference type="RefSeq" id="WP_022529276.1">
    <property type="nucleotide sequence ID" value="NZ_KI271587.1"/>
</dbReference>
<dbReference type="InterPro" id="IPR003439">
    <property type="entry name" value="ABC_transporter-like_ATP-bd"/>
</dbReference>
<organism evidence="5 6">
    <name type="scientific">Schleiferilactobacillus shenzhenensis LY-73</name>
    <dbReference type="NCBI Taxonomy" id="1231336"/>
    <lineage>
        <taxon>Bacteria</taxon>
        <taxon>Bacillati</taxon>
        <taxon>Bacillota</taxon>
        <taxon>Bacilli</taxon>
        <taxon>Lactobacillales</taxon>
        <taxon>Lactobacillaceae</taxon>
        <taxon>Schleiferilactobacillus</taxon>
    </lineage>
</organism>
<dbReference type="SMART" id="SM00382">
    <property type="entry name" value="AAA"/>
    <property type="match status" value="1"/>
</dbReference>
<evidence type="ECO:0000313" key="5">
    <source>
        <dbReference type="EMBL" id="ERL65290.1"/>
    </source>
</evidence>
<name>U4TPB7_9LACO</name>
<keyword evidence="6" id="KW-1185">Reference proteome</keyword>
<evidence type="ECO:0000256" key="3">
    <source>
        <dbReference type="ARBA" id="ARBA00022840"/>
    </source>
</evidence>
<dbReference type="PANTHER" id="PTHR42939">
    <property type="entry name" value="ABC TRANSPORTER ATP-BINDING PROTEIN ALBC-RELATED"/>
    <property type="match status" value="1"/>
</dbReference>
<evidence type="ECO:0000256" key="1">
    <source>
        <dbReference type="ARBA" id="ARBA00022448"/>
    </source>
</evidence>
<dbReference type="InterPro" id="IPR027417">
    <property type="entry name" value="P-loop_NTPase"/>
</dbReference>
<sequence length="218" mass="23504">MEIKVLAAAKKIHGKTIFKNVTLTLHSGTIYGLTGPNGAGKTMLLRAMTGLIRLSAGSISMGGHFVHLNKKLPVSTGAIIETPEFLDNISGIANLKTLASINGWADLSLISELAQMLGLQSSDLTEKVSHYSLGMRQKLGIIQAVMENQQIILLDEPTNGLDKDAISAFQHLMLQLRADDRLIVIASHDDRTVAALSTDIIEMHDGEVQPASERRNAS</sequence>
<evidence type="ECO:0000313" key="6">
    <source>
        <dbReference type="Proteomes" id="UP000030647"/>
    </source>
</evidence>
<dbReference type="PROSITE" id="PS00211">
    <property type="entry name" value="ABC_TRANSPORTER_1"/>
    <property type="match status" value="1"/>
</dbReference>
<proteinExistence type="predicted"/>